<evidence type="ECO:0000313" key="2">
    <source>
        <dbReference type="Proteomes" id="UP000037696"/>
    </source>
</evidence>
<evidence type="ECO:0000313" key="1">
    <source>
        <dbReference type="EMBL" id="KOS38194.1"/>
    </source>
</evidence>
<protein>
    <submittedName>
        <fullName evidence="1">Uncharacterized protein</fullName>
    </submittedName>
</protein>
<proteinExistence type="predicted"/>
<name>A0A0M8NZI1_9EURO</name>
<keyword evidence="2" id="KW-1185">Reference proteome</keyword>
<reference evidence="1 2" key="1">
    <citation type="submission" date="2015-08" db="EMBL/GenBank/DDBJ databases">
        <title>Genome sequencing of Penicillium nordicum.</title>
        <authorList>
            <person name="Nguyen H.D."/>
            <person name="Seifert K.A."/>
        </authorList>
    </citation>
    <scope>NUCLEOTIDE SEQUENCE [LARGE SCALE GENOMIC DNA]</scope>
    <source>
        <strain evidence="1 2">DAOMC 185683</strain>
    </source>
</reference>
<gene>
    <name evidence="1" type="ORF">ACN38_g10990</name>
</gene>
<dbReference type="Proteomes" id="UP000037696">
    <property type="component" value="Unassembled WGS sequence"/>
</dbReference>
<dbReference type="EMBL" id="LHQQ01000266">
    <property type="protein sequence ID" value="KOS38194.1"/>
    <property type="molecule type" value="Genomic_DNA"/>
</dbReference>
<organism evidence="1 2">
    <name type="scientific">Penicillium nordicum</name>
    <dbReference type="NCBI Taxonomy" id="229535"/>
    <lineage>
        <taxon>Eukaryota</taxon>
        <taxon>Fungi</taxon>
        <taxon>Dikarya</taxon>
        <taxon>Ascomycota</taxon>
        <taxon>Pezizomycotina</taxon>
        <taxon>Eurotiomycetes</taxon>
        <taxon>Eurotiomycetidae</taxon>
        <taxon>Eurotiales</taxon>
        <taxon>Aspergillaceae</taxon>
        <taxon>Penicillium</taxon>
    </lineage>
</organism>
<sequence length="74" mass="8526">MVYVYVVTVLMTRNNTVDLLNTVIYQAPPSLMSDPTSNFPNFFFMSIVHAKPWNYPNRSLQSAQDFENALISQH</sequence>
<dbReference type="AlphaFoldDB" id="A0A0M8NZI1"/>
<comment type="caution">
    <text evidence="1">The sequence shown here is derived from an EMBL/GenBank/DDBJ whole genome shotgun (WGS) entry which is preliminary data.</text>
</comment>
<accession>A0A0M8NZI1</accession>